<evidence type="ECO:0000313" key="2">
    <source>
        <dbReference type="Proteomes" id="UP000064201"/>
    </source>
</evidence>
<dbReference type="Proteomes" id="UP000064201">
    <property type="component" value="Chromosome"/>
</dbReference>
<dbReference type="RefSeq" id="WP_018168330.1">
    <property type="nucleotide sequence ID" value="NZ_CP011367.1"/>
</dbReference>
<name>A0A0G3FYV5_9GAMM</name>
<reference evidence="1 2" key="1">
    <citation type="submission" date="2015-04" db="EMBL/GenBank/DDBJ databases">
        <title>Complete Sequence for the Genome of the Thioalkalivibrio versutus D301.</title>
        <authorList>
            <person name="Mu T."/>
            <person name="Zhou J."/>
            <person name="Xu X."/>
        </authorList>
    </citation>
    <scope>NUCLEOTIDE SEQUENCE [LARGE SCALE GENOMIC DNA]</scope>
    <source>
        <strain evidence="1 2">D301</strain>
    </source>
</reference>
<organism evidence="1 2">
    <name type="scientific">Thioalkalivibrio versutus</name>
    <dbReference type="NCBI Taxonomy" id="106634"/>
    <lineage>
        <taxon>Bacteria</taxon>
        <taxon>Pseudomonadati</taxon>
        <taxon>Pseudomonadota</taxon>
        <taxon>Gammaproteobacteria</taxon>
        <taxon>Chromatiales</taxon>
        <taxon>Ectothiorhodospiraceae</taxon>
        <taxon>Thioalkalivibrio</taxon>
    </lineage>
</organism>
<dbReference type="EMBL" id="CP011367">
    <property type="protein sequence ID" value="AKJ94125.1"/>
    <property type="molecule type" value="Genomic_DNA"/>
</dbReference>
<gene>
    <name evidence="1" type="ORF">TVD_01510</name>
</gene>
<dbReference type="PATRIC" id="fig|106634.4.peg.308"/>
<accession>A0A0G3FYV5</accession>
<evidence type="ECO:0000313" key="1">
    <source>
        <dbReference type="EMBL" id="AKJ94125.1"/>
    </source>
</evidence>
<sequence>MPPNNVIDGPRVSTWRCPSCQESVPRLLPNGKTNRIPVAPERMALPDGTVRQACARVQGLRAPEICYACDQAYQELLGTLVRPPAELGDARGDPGLNDTGLIGALLPIADQGTQILIFNVINEELRCTEIERLISFNPDRLTYPGSRGAIAPRIWALYEDHLAQLHARAPVPYHPE</sequence>
<dbReference type="OrthoDB" id="5782264at2"/>
<dbReference type="KEGG" id="tvr:TVD_01510"/>
<dbReference type="AlphaFoldDB" id="A0A0G3FYV5"/>
<proteinExistence type="predicted"/>
<protein>
    <submittedName>
        <fullName evidence="1">Uncharacterized protein</fullName>
    </submittedName>
</protein>
<keyword evidence="2" id="KW-1185">Reference proteome</keyword>